<name>A0A172Z0H6_9PSED</name>
<gene>
    <name evidence="1" type="ORF">A7J50_2318</name>
</gene>
<dbReference type="KEGG" id="panr:A7J50_2318"/>
<dbReference type="PATRIC" id="fig|219572.3.peg.2382"/>
<dbReference type="Proteomes" id="UP000077829">
    <property type="component" value="Chromosome"/>
</dbReference>
<organism evidence="1 2">
    <name type="scientific">Pseudomonas antarctica</name>
    <dbReference type="NCBI Taxonomy" id="219572"/>
    <lineage>
        <taxon>Bacteria</taxon>
        <taxon>Pseudomonadati</taxon>
        <taxon>Pseudomonadota</taxon>
        <taxon>Gammaproteobacteria</taxon>
        <taxon>Pseudomonadales</taxon>
        <taxon>Pseudomonadaceae</taxon>
        <taxon>Pseudomonas</taxon>
    </lineage>
</organism>
<accession>A0A172Z0H6</accession>
<proteinExistence type="predicted"/>
<dbReference type="STRING" id="219572.A7J50_2318"/>
<evidence type="ECO:0000313" key="2">
    <source>
        <dbReference type="Proteomes" id="UP000077829"/>
    </source>
</evidence>
<dbReference type="RefSeq" id="WP_064451909.1">
    <property type="nucleotide sequence ID" value="NZ_CP015600.1"/>
</dbReference>
<dbReference type="EMBL" id="CP015600">
    <property type="protein sequence ID" value="ANF85726.1"/>
    <property type="molecule type" value="Genomic_DNA"/>
</dbReference>
<sequence>MITNAGRDPRTIARNIPGILNAIFPGLTPGIVSFYNKLAIDCAVIVVPAEAIQASELQKSLLFELAFAVGEQRVLGNNPTWGECVATATDRQSRFFDAISPSEISENDQRIALRVADNLVTMVKQVATDCDSAYGAAPVIPGFRWIASGTGDFFAGSTLIEVKCIAGNFSAADYRQVAMYWLLSYAAAVETGNYEWRSCVLMNPRTGKLVNIHFDEFIHLTGGGRSKVEILQAFAATLTDIQKF</sequence>
<protein>
    <submittedName>
        <fullName evidence="1">Uncharacterized protein</fullName>
    </submittedName>
</protein>
<dbReference type="AlphaFoldDB" id="A0A172Z0H6"/>
<reference evidence="1 2" key="1">
    <citation type="submission" date="2016-05" db="EMBL/GenBank/DDBJ databases">
        <title>Complete genome sequence of Pseudomonas antarctica PAMC 27494.</title>
        <authorList>
            <person name="Lee J."/>
        </authorList>
    </citation>
    <scope>NUCLEOTIDE SEQUENCE [LARGE SCALE GENOMIC DNA]</scope>
    <source>
        <strain evidence="1 2">PAMC 27494</strain>
    </source>
</reference>
<evidence type="ECO:0000313" key="1">
    <source>
        <dbReference type="EMBL" id="ANF85726.1"/>
    </source>
</evidence>